<dbReference type="GO" id="GO:0005524">
    <property type="term" value="F:ATP binding"/>
    <property type="evidence" value="ECO:0007669"/>
    <property type="project" value="InterPro"/>
</dbReference>
<reference evidence="3 4" key="1">
    <citation type="submission" date="2019-03" db="EMBL/GenBank/DDBJ databases">
        <authorList>
            <person name="Gaulin E."/>
            <person name="Dumas B."/>
        </authorList>
    </citation>
    <scope>NUCLEOTIDE SEQUENCE [LARGE SCALE GENOMIC DNA]</scope>
    <source>
        <strain evidence="3">CBS 568.67</strain>
    </source>
</reference>
<keyword evidence="4" id="KW-1185">Reference proteome</keyword>
<evidence type="ECO:0000313" key="3">
    <source>
        <dbReference type="EMBL" id="VFT81479.1"/>
    </source>
</evidence>
<dbReference type="InterPro" id="IPR000719">
    <property type="entry name" value="Prot_kinase_dom"/>
</dbReference>
<gene>
    <name evidence="3" type="primary">Aste57867_4365</name>
    <name evidence="2" type="ORF">As57867_004353</name>
    <name evidence="3" type="ORF">ASTE57867_4365</name>
</gene>
<accession>A0A485KCP1</accession>
<dbReference type="GO" id="GO:0007165">
    <property type="term" value="P:signal transduction"/>
    <property type="evidence" value="ECO:0007669"/>
    <property type="project" value="TreeGrafter"/>
</dbReference>
<dbReference type="EMBL" id="VJMH01001055">
    <property type="protein sequence ID" value="KAF0713399.1"/>
    <property type="molecule type" value="Genomic_DNA"/>
</dbReference>
<protein>
    <submittedName>
        <fullName evidence="3">Aste57867_4365 protein</fullName>
    </submittedName>
</protein>
<evidence type="ECO:0000313" key="4">
    <source>
        <dbReference type="Proteomes" id="UP000332933"/>
    </source>
</evidence>
<sequence length="558" mass="62031">MAPPLEPLPFLARDPSFASLLLRLKNGRHDDLPAVGPYRLFPHEWLSDTVFEGHNPRRRSERIVIKLSSSDDESLFMARFNKLSVPDIFDYIVEWRDWGDVSFPQYSSSSLMAVVLERGDGSLATRLASSALGADEFGKYSVVVQLLKALRFVHDQGFVHGNVTLDHVVYLCDKYKLVDFACAVPLHTPLRPACTPESCPPELAAHLLSPENVPRPVATVQHDVWSLGVLVLRMFSPHFKLQEFSSLASDMAILEAIASPTFNGFTASLAASSLRRPQQALLARCFDRDPAQRGSLNEILDLLPRKTTMDASLKKLERQTMANQTTAVQLALYKVPCLWTLTPQAIGGSGFLARGKRLLSKSFRLSFLCEMRDECPCRLYDDEPIVVTGSSDLVMKALPVLRATAMVVKALGLVVGWGGVVGDYFNFDLSQYAAVEATVSALSTLGDISDRLELQDKLESVVEKLEGSDVELSPQDISAIMAEVKDVFVHYRDDAETYNRLLGLLQTVGYDWDSKFIVGGLVKKVVRVDESNNEATTAGEVRWVCKYHADKYKSRFVH</sequence>
<dbReference type="InterPro" id="IPR052751">
    <property type="entry name" value="Plant_MAPKKK"/>
</dbReference>
<dbReference type="AlphaFoldDB" id="A0A485KCP1"/>
<dbReference type="SMART" id="SM00220">
    <property type="entry name" value="S_TKc"/>
    <property type="match status" value="1"/>
</dbReference>
<reference evidence="2" key="2">
    <citation type="submission" date="2019-06" db="EMBL/GenBank/DDBJ databases">
        <title>Genomics analysis of Aphanomyces spp. identifies a new class of oomycete effector associated with host adaptation.</title>
        <authorList>
            <person name="Gaulin E."/>
        </authorList>
    </citation>
    <scope>NUCLEOTIDE SEQUENCE</scope>
    <source>
        <strain evidence="2">CBS 578.67</strain>
    </source>
</reference>
<evidence type="ECO:0000313" key="2">
    <source>
        <dbReference type="EMBL" id="KAF0713399.1"/>
    </source>
</evidence>
<dbReference type="EMBL" id="CAADRA010001055">
    <property type="protein sequence ID" value="VFT81479.1"/>
    <property type="molecule type" value="Genomic_DNA"/>
</dbReference>
<feature type="domain" description="Protein kinase" evidence="1">
    <location>
        <begin position="1"/>
        <end position="309"/>
    </location>
</feature>
<dbReference type="PANTHER" id="PTHR48011:SF4">
    <property type="entry name" value="MITOGEN-ACTIVATED PROTEIN KINASE KINASE KINASE 19"/>
    <property type="match status" value="1"/>
</dbReference>
<dbReference type="PROSITE" id="PS50011">
    <property type="entry name" value="PROTEIN_KINASE_DOM"/>
    <property type="match status" value="1"/>
</dbReference>
<dbReference type="OrthoDB" id="78966at2759"/>
<dbReference type="PANTHER" id="PTHR48011">
    <property type="entry name" value="CCR4-NOT TRANSCRIPTIONAL COMPLEX SUBUNIT CAF120-RELATED"/>
    <property type="match status" value="1"/>
</dbReference>
<dbReference type="Gene3D" id="1.10.510.10">
    <property type="entry name" value="Transferase(Phosphotransferase) domain 1"/>
    <property type="match status" value="1"/>
</dbReference>
<dbReference type="Pfam" id="PF00069">
    <property type="entry name" value="Pkinase"/>
    <property type="match status" value="1"/>
</dbReference>
<dbReference type="GO" id="GO:0004672">
    <property type="term" value="F:protein kinase activity"/>
    <property type="evidence" value="ECO:0007669"/>
    <property type="project" value="InterPro"/>
</dbReference>
<dbReference type="SUPFAM" id="SSF56112">
    <property type="entry name" value="Protein kinase-like (PK-like)"/>
    <property type="match status" value="1"/>
</dbReference>
<dbReference type="InterPro" id="IPR011009">
    <property type="entry name" value="Kinase-like_dom_sf"/>
</dbReference>
<dbReference type="Proteomes" id="UP000332933">
    <property type="component" value="Unassembled WGS sequence"/>
</dbReference>
<proteinExistence type="predicted"/>
<evidence type="ECO:0000259" key="1">
    <source>
        <dbReference type="PROSITE" id="PS50011"/>
    </source>
</evidence>
<organism evidence="3 4">
    <name type="scientific">Aphanomyces stellatus</name>
    <dbReference type="NCBI Taxonomy" id="120398"/>
    <lineage>
        <taxon>Eukaryota</taxon>
        <taxon>Sar</taxon>
        <taxon>Stramenopiles</taxon>
        <taxon>Oomycota</taxon>
        <taxon>Saprolegniomycetes</taxon>
        <taxon>Saprolegniales</taxon>
        <taxon>Verrucalvaceae</taxon>
        <taxon>Aphanomyces</taxon>
    </lineage>
</organism>
<name>A0A485KCP1_9STRA</name>